<evidence type="ECO:0000313" key="10">
    <source>
        <dbReference type="EMBL" id="SHK39789.1"/>
    </source>
</evidence>
<dbReference type="GO" id="GO:0022857">
    <property type="term" value="F:transmembrane transporter activity"/>
    <property type="evidence" value="ECO:0007669"/>
    <property type="project" value="TreeGrafter"/>
</dbReference>
<feature type="transmembrane region" description="Helical" evidence="7">
    <location>
        <begin position="21"/>
        <end position="42"/>
    </location>
</feature>
<name>A0A1M6S549_9FIRM</name>
<organism evidence="10 11">
    <name type="scientific">Desulforamulus aeronauticus DSM 10349</name>
    <dbReference type="NCBI Taxonomy" id="1121421"/>
    <lineage>
        <taxon>Bacteria</taxon>
        <taxon>Bacillati</taxon>
        <taxon>Bacillota</taxon>
        <taxon>Clostridia</taxon>
        <taxon>Eubacteriales</taxon>
        <taxon>Peptococcaceae</taxon>
        <taxon>Desulforamulus</taxon>
    </lineage>
</organism>
<dbReference type="PANTHER" id="PTHR30572">
    <property type="entry name" value="MEMBRANE COMPONENT OF TRANSPORTER-RELATED"/>
    <property type="match status" value="1"/>
</dbReference>
<evidence type="ECO:0000256" key="7">
    <source>
        <dbReference type="SAM" id="Phobius"/>
    </source>
</evidence>
<dbReference type="InterPro" id="IPR050250">
    <property type="entry name" value="Macrolide_Exporter_MacB"/>
</dbReference>
<accession>A0A1M6S549</accession>
<feature type="transmembrane region" description="Helical" evidence="7">
    <location>
        <begin position="272"/>
        <end position="297"/>
    </location>
</feature>
<keyword evidence="5 7" id="KW-0472">Membrane</keyword>
<dbReference type="Proteomes" id="UP000183997">
    <property type="component" value="Unassembled WGS sequence"/>
</dbReference>
<dbReference type="EMBL" id="FRAR01000012">
    <property type="protein sequence ID" value="SHK39789.1"/>
    <property type="molecule type" value="Genomic_DNA"/>
</dbReference>
<evidence type="ECO:0000313" key="11">
    <source>
        <dbReference type="Proteomes" id="UP000183997"/>
    </source>
</evidence>
<dbReference type="AlphaFoldDB" id="A0A1M6S549"/>
<keyword evidence="11" id="KW-1185">Reference proteome</keyword>
<feature type="domain" description="MacB-like periplasmic core" evidence="9">
    <location>
        <begin position="21"/>
        <end position="236"/>
    </location>
</feature>
<comment type="subcellular location">
    <subcellularLocation>
        <location evidence="1">Cell membrane</location>
        <topology evidence="1">Multi-pass membrane protein</topology>
    </subcellularLocation>
</comment>
<evidence type="ECO:0000256" key="5">
    <source>
        <dbReference type="ARBA" id="ARBA00023136"/>
    </source>
</evidence>
<evidence type="ECO:0000256" key="1">
    <source>
        <dbReference type="ARBA" id="ARBA00004651"/>
    </source>
</evidence>
<sequence>MKLKQLLKLIFTNITQNKVRTFLTTLGVIVGTATIFLVVAIGQGGEAQVNEQYSKLNVGTIIVMPAQRGRVADPLTKKDAELFLASANIAQAFPLLRGNGTINYNNYSASASFMAVEPEFQTSNNLTAELGRNIDEEDENKKNRVAMVGAELANTLTDGNSSEIVGQNISISGRRFEVIGIYNRVGDSGSGQSYDDAAFVPYSVGEKYLLGTRANPTINVQATSLDTVQAAIADIQSSLDENHRAGGADQFRIMDAGSRLAAAQESARSMSMLLLAVAVVVLIVSGIGIMNVMFVTVKERTKEIGTLKAIGAKKQEILNQFLIEAVIISLVGGVIGVIVGFITVPILRYFELAAIASVSGVLLGLIFSVVTGVFFGFYPAWKAADLSPLEALRYE</sequence>
<evidence type="ECO:0000256" key="6">
    <source>
        <dbReference type="ARBA" id="ARBA00038076"/>
    </source>
</evidence>
<proteinExistence type="inferred from homology"/>
<dbReference type="STRING" id="1121421.SAMN02745123_01729"/>
<evidence type="ECO:0000256" key="3">
    <source>
        <dbReference type="ARBA" id="ARBA00022692"/>
    </source>
</evidence>
<dbReference type="GO" id="GO:0005886">
    <property type="term" value="C:plasma membrane"/>
    <property type="evidence" value="ECO:0007669"/>
    <property type="project" value="UniProtKB-SubCell"/>
</dbReference>
<evidence type="ECO:0000259" key="9">
    <source>
        <dbReference type="Pfam" id="PF12704"/>
    </source>
</evidence>
<keyword evidence="3 7" id="KW-0812">Transmembrane</keyword>
<gene>
    <name evidence="10" type="ORF">SAMN02745123_01729</name>
</gene>
<feature type="transmembrane region" description="Helical" evidence="7">
    <location>
        <begin position="318"/>
        <end position="347"/>
    </location>
</feature>
<comment type="similarity">
    <text evidence="6">Belongs to the ABC-4 integral membrane protein family.</text>
</comment>
<evidence type="ECO:0000259" key="8">
    <source>
        <dbReference type="Pfam" id="PF02687"/>
    </source>
</evidence>
<dbReference type="Pfam" id="PF02687">
    <property type="entry name" value="FtsX"/>
    <property type="match status" value="1"/>
</dbReference>
<protein>
    <submittedName>
        <fullName evidence="10">Putative ABC transport system permease protein</fullName>
    </submittedName>
</protein>
<dbReference type="RefSeq" id="WP_072913118.1">
    <property type="nucleotide sequence ID" value="NZ_FRAR01000012.1"/>
</dbReference>
<dbReference type="PANTHER" id="PTHR30572:SF4">
    <property type="entry name" value="ABC TRANSPORTER PERMEASE YTRF"/>
    <property type="match status" value="1"/>
</dbReference>
<reference evidence="11" key="1">
    <citation type="submission" date="2016-11" db="EMBL/GenBank/DDBJ databases">
        <authorList>
            <person name="Varghese N."/>
            <person name="Submissions S."/>
        </authorList>
    </citation>
    <scope>NUCLEOTIDE SEQUENCE [LARGE SCALE GENOMIC DNA]</scope>
    <source>
        <strain evidence="11">DSM 10349</strain>
    </source>
</reference>
<feature type="domain" description="ABC3 transporter permease C-terminal" evidence="8">
    <location>
        <begin position="276"/>
        <end position="388"/>
    </location>
</feature>
<evidence type="ECO:0000256" key="2">
    <source>
        <dbReference type="ARBA" id="ARBA00022475"/>
    </source>
</evidence>
<dbReference type="InterPro" id="IPR025857">
    <property type="entry name" value="MacB_PCD"/>
</dbReference>
<keyword evidence="4 7" id="KW-1133">Transmembrane helix</keyword>
<dbReference type="OrthoDB" id="9770036at2"/>
<keyword evidence="2" id="KW-1003">Cell membrane</keyword>
<dbReference type="Pfam" id="PF12704">
    <property type="entry name" value="MacB_PCD"/>
    <property type="match status" value="1"/>
</dbReference>
<feature type="transmembrane region" description="Helical" evidence="7">
    <location>
        <begin position="353"/>
        <end position="378"/>
    </location>
</feature>
<dbReference type="InterPro" id="IPR003838">
    <property type="entry name" value="ABC3_permease_C"/>
</dbReference>
<evidence type="ECO:0000256" key="4">
    <source>
        <dbReference type="ARBA" id="ARBA00022989"/>
    </source>
</evidence>